<sequence>MKNKEILKSSILVAASAVVAILTAFNFNAADRKEIQNNHEWDELKEVVIGRWVPNTFVVPKVDLNLKEFFPYIPDASWDYMKKMENNTLSNVFPKDDQEYFDEQENLVKTLRELGVIVHRPDEIEVGVIGTSQCYSRDPIITVGNKFIITNLYNENRRQETPSYRRIALNMAKNYNGEVVSMPSLKAGYHKDNVYLEGGDVFVAGSDIYVGISGNASNMKGVEWLQNELGSEYTVHPIPLKPNVLHLDCTLMLINKEQGIICKEDFIDFEAAPESLKNREWVEVEAEEAQIMATNGVVINSKSIIMSDAFPKVADRVREMGIDVKEIPFRKANYFGGGLRCSYQPIFRN</sequence>
<protein>
    <recommendedName>
        <fullName evidence="6">Amidinotransferase</fullName>
    </recommendedName>
</protein>
<gene>
    <name evidence="4" type="ORF">EI427_19405</name>
</gene>
<evidence type="ECO:0000256" key="3">
    <source>
        <dbReference type="SAM" id="SignalP"/>
    </source>
</evidence>
<dbReference type="InterPro" id="IPR033195">
    <property type="entry name" value="AmidinoTrfase"/>
</dbReference>
<feature type="signal peptide" evidence="3">
    <location>
        <begin position="1"/>
        <end position="29"/>
    </location>
</feature>
<dbReference type="GO" id="GO:0015067">
    <property type="term" value="F:amidinotransferase activity"/>
    <property type="evidence" value="ECO:0007669"/>
    <property type="project" value="InterPro"/>
</dbReference>
<dbReference type="RefSeq" id="WP_126617848.1">
    <property type="nucleotide sequence ID" value="NZ_CP034562.1"/>
</dbReference>
<reference evidence="4 5" key="1">
    <citation type="submission" date="2018-12" db="EMBL/GenBank/DDBJ databases">
        <title>Flammeovirga pectinis sp. nov., isolated from the gut of the Korean scallop, Patinopecten yessoensis.</title>
        <authorList>
            <person name="Bae J.-W."/>
            <person name="Jeong Y.-S."/>
            <person name="Kang W."/>
        </authorList>
    </citation>
    <scope>NUCLEOTIDE SEQUENCE [LARGE SCALE GENOMIC DNA]</scope>
    <source>
        <strain evidence="4 5">L12M1</strain>
    </source>
</reference>
<dbReference type="SUPFAM" id="SSF55909">
    <property type="entry name" value="Pentein"/>
    <property type="match status" value="1"/>
</dbReference>
<evidence type="ECO:0000313" key="4">
    <source>
        <dbReference type="EMBL" id="AZQ64299.1"/>
    </source>
</evidence>
<dbReference type="PANTHER" id="PTHR10488">
    <property type="entry name" value="GLYCINE AMIDINOTRANSFERASE, MITOCHONDRIAL"/>
    <property type="match status" value="1"/>
</dbReference>
<dbReference type="AlphaFoldDB" id="A0A3Q9FQU7"/>
<keyword evidence="5" id="KW-1185">Reference proteome</keyword>
<dbReference type="Pfam" id="PF19420">
    <property type="entry name" value="DDAH_eukar"/>
    <property type="match status" value="1"/>
</dbReference>
<dbReference type="Proteomes" id="UP000267268">
    <property type="component" value="Chromosome 1"/>
</dbReference>
<dbReference type="Gene3D" id="3.75.10.10">
    <property type="entry name" value="L-arginine/glycine Amidinotransferase, Chain A"/>
    <property type="match status" value="1"/>
</dbReference>
<name>A0A3Q9FQU7_9BACT</name>
<feature type="chain" id="PRO_5018732725" description="Amidinotransferase" evidence="3">
    <location>
        <begin position="30"/>
        <end position="349"/>
    </location>
</feature>
<dbReference type="OrthoDB" id="9807502at2"/>
<keyword evidence="3" id="KW-0732">Signal</keyword>
<dbReference type="PANTHER" id="PTHR10488:SF1">
    <property type="entry name" value="GLYCINE AMIDINOTRANSFERASE, MITOCHONDRIAL"/>
    <property type="match status" value="1"/>
</dbReference>
<proteinExistence type="inferred from homology"/>
<evidence type="ECO:0008006" key="6">
    <source>
        <dbReference type="Google" id="ProtNLM"/>
    </source>
</evidence>
<keyword evidence="2" id="KW-0808">Transferase</keyword>
<evidence type="ECO:0000256" key="2">
    <source>
        <dbReference type="ARBA" id="ARBA00022679"/>
    </source>
</evidence>
<dbReference type="KEGG" id="fll:EI427_19405"/>
<accession>A0A3Q9FQU7</accession>
<organism evidence="4 5">
    <name type="scientific">Flammeovirga pectinis</name>
    <dbReference type="NCBI Taxonomy" id="2494373"/>
    <lineage>
        <taxon>Bacteria</taxon>
        <taxon>Pseudomonadati</taxon>
        <taxon>Bacteroidota</taxon>
        <taxon>Cytophagia</taxon>
        <taxon>Cytophagales</taxon>
        <taxon>Flammeovirgaceae</taxon>
        <taxon>Flammeovirga</taxon>
    </lineage>
</organism>
<comment type="similarity">
    <text evidence="1">Belongs to the amidinotransferase family.</text>
</comment>
<evidence type="ECO:0000256" key="1">
    <source>
        <dbReference type="ARBA" id="ARBA00006943"/>
    </source>
</evidence>
<dbReference type="EMBL" id="CP034562">
    <property type="protein sequence ID" value="AZQ64299.1"/>
    <property type="molecule type" value="Genomic_DNA"/>
</dbReference>
<evidence type="ECO:0000313" key="5">
    <source>
        <dbReference type="Proteomes" id="UP000267268"/>
    </source>
</evidence>